<organism evidence="1 2">
    <name type="scientific">Purpureocillium lilacinum</name>
    <name type="common">Paecilomyces lilacinus</name>
    <dbReference type="NCBI Taxonomy" id="33203"/>
    <lineage>
        <taxon>Eukaryota</taxon>
        <taxon>Fungi</taxon>
        <taxon>Dikarya</taxon>
        <taxon>Ascomycota</taxon>
        <taxon>Pezizomycotina</taxon>
        <taxon>Sordariomycetes</taxon>
        <taxon>Hypocreomycetidae</taxon>
        <taxon>Hypocreales</taxon>
        <taxon>Ophiocordycipitaceae</taxon>
        <taxon>Purpureocillium</taxon>
    </lineage>
</organism>
<name>A0ACC4D9Y0_PURLI</name>
<comment type="caution">
    <text evidence="1">The sequence shown here is derived from an EMBL/GenBank/DDBJ whole genome shotgun (WGS) entry which is preliminary data.</text>
</comment>
<gene>
    <name evidence="1" type="ORF">ACCO45_014018</name>
</gene>
<accession>A0ACC4D9Y0</accession>
<sequence length="153" mass="16608">MHFFAKAAPPDANPAAGHAAGPLRTHLQRPRCGRSPPPPRRQGRAPPARAGCCRVATSWTDPVAGRRPALAARKRPLSPAARRTYCRMDHVAPWNRRASGLQARERRFGGSSGLALARYRCLGCWGSAEVRLDEAGPFQVANGSRRPAATTRR</sequence>
<reference evidence="1" key="1">
    <citation type="submission" date="2024-12" db="EMBL/GenBank/DDBJ databases">
        <title>Comparative genomics and development of molecular markers within Purpureocillium lilacinum and among Purpureocillium species.</title>
        <authorList>
            <person name="Yeh Z.-Y."/>
            <person name="Ni N.-T."/>
            <person name="Lo P.-H."/>
            <person name="Mushyakhwo K."/>
            <person name="Lin C.-F."/>
            <person name="Nai Y.-S."/>
        </authorList>
    </citation>
    <scope>NUCLEOTIDE SEQUENCE</scope>
    <source>
        <strain evidence="1">NCHU-NPUST-175</strain>
    </source>
</reference>
<proteinExistence type="predicted"/>
<evidence type="ECO:0000313" key="2">
    <source>
        <dbReference type="Proteomes" id="UP001638806"/>
    </source>
</evidence>
<dbReference type="Proteomes" id="UP001638806">
    <property type="component" value="Unassembled WGS sequence"/>
</dbReference>
<keyword evidence="2" id="KW-1185">Reference proteome</keyword>
<dbReference type="EMBL" id="JBGNUJ010000013">
    <property type="protein sequence ID" value="KAL3952301.1"/>
    <property type="molecule type" value="Genomic_DNA"/>
</dbReference>
<protein>
    <submittedName>
        <fullName evidence="1">Uncharacterized protein</fullName>
    </submittedName>
</protein>
<evidence type="ECO:0000313" key="1">
    <source>
        <dbReference type="EMBL" id="KAL3952301.1"/>
    </source>
</evidence>